<feature type="transmembrane region" description="Helical" evidence="6">
    <location>
        <begin position="579"/>
        <end position="603"/>
    </location>
</feature>
<feature type="compositionally biased region" description="Basic and acidic residues" evidence="5">
    <location>
        <begin position="409"/>
        <end position="426"/>
    </location>
</feature>
<evidence type="ECO:0000313" key="8">
    <source>
        <dbReference type="Proteomes" id="UP001318040"/>
    </source>
</evidence>
<keyword evidence="6" id="KW-0812">Transmembrane</keyword>
<keyword evidence="6" id="KW-0472">Membrane</keyword>
<dbReference type="SUPFAM" id="SSF57850">
    <property type="entry name" value="RING/U-box"/>
    <property type="match status" value="1"/>
</dbReference>
<evidence type="ECO:0000259" key="7">
    <source>
        <dbReference type="PROSITE" id="PS50089"/>
    </source>
</evidence>
<dbReference type="CDD" id="cd16554">
    <property type="entry name" value="RING-HC_RNF180"/>
    <property type="match status" value="1"/>
</dbReference>
<evidence type="ECO:0000256" key="3">
    <source>
        <dbReference type="ARBA" id="ARBA00022833"/>
    </source>
</evidence>
<feature type="compositionally biased region" description="Low complexity" evidence="5">
    <location>
        <begin position="344"/>
        <end position="353"/>
    </location>
</feature>
<dbReference type="CTD" id="285671"/>
<keyword evidence="6" id="KW-1133">Transmembrane helix</keyword>
<dbReference type="GO" id="GO:0042428">
    <property type="term" value="P:serotonin metabolic process"/>
    <property type="evidence" value="ECO:0007669"/>
    <property type="project" value="TreeGrafter"/>
</dbReference>
<reference evidence="9" key="1">
    <citation type="submission" date="2025-08" db="UniProtKB">
        <authorList>
            <consortium name="RefSeq"/>
        </authorList>
    </citation>
    <scope>IDENTIFICATION</scope>
    <source>
        <tissue evidence="9">Sperm</tissue>
    </source>
</reference>
<dbReference type="RefSeq" id="XP_032809510.1">
    <property type="nucleotide sequence ID" value="XM_032953619.1"/>
</dbReference>
<feature type="domain" description="RING-type" evidence="7">
    <location>
        <begin position="445"/>
        <end position="487"/>
    </location>
</feature>
<evidence type="ECO:0000256" key="5">
    <source>
        <dbReference type="SAM" id="MobiDB-lite"/>
    </source>
</evidence>
<evidence type="ECO:0000256" key="4">
    <source>
        <dbReference type="PROSITE-ProRule" id="PRU00175"/>
    </source>
</evidence>
<dbReference type="InterPro" id="IPR001841">
    <property type="entry name" value="Znf_RING"/>
</dbReference>
<dbReference type="InterPro" id="IPR017907">
    <property type="entry name" value="Znf_RING_CS"/>
</dbReference>
<feature type="compositionally biased region" description="Basic and acidic residues" evidence="5">
    <location>
        <begin position="386"/>
        <end position="401"/>
    </location>
</feature>
<feature type="region of interest" description="Disordered" evidence="5">
    <location>
        <begin position="386"/>
        <end position="437"/>
    </location>
</feature>
<dbReference type="PANTHER" id="PTHR46717">
    <property type="entry name" value="E3 UBIQUITIN-PROTEIN LIGASE RNF180"/>
    <property type="match status" value="1"/>
</dbReference>
<keyword evidence="8" id="KW-1185">Reference proteome</keyword>
<feature type="compositionally biased region" description="Basic and acidic residues" evidence="5">
    <location>
        <begin position="312"/>
        <end position="326"/>
    </location>
</feature>
<dbReference type="GO" id="GO:0031624">
    <property type="term" value="F:ubiquitin conjugating enzyme binding"/>
    <property type="evidence" value="ECO:0007669"/>
    <property type="project" value="TreeGrafter"/>
</dbReference>
<dbReference type="PROSITE" id="PS00518">
    <property type="entry name" value="ZF_RING_1"/>
    <property type="match status" value="1"/>
</dbReference>
<proteinExistence type="predicted"/>
<organism evidence="8 9">
    <name type="scientific">Petromyzon marinus</name>
    <name type="common">Sea lamprey</name>
    <dbReference type="NCBI Taxonomy" id="7757"/>
    <lineage>
        <taxon>Eukaryota</taxon>
        <taxon>Metazoa</taxon>
        <taxon>Chordata</taxon>
        <taxon>Craniata</taxon>
        <taxon>Vertebrata</taxon>
        <taxon>Cyclostomata</taxon>
        <taxon>Hyperoartia</taxon>
        <taxon>Petromyzontiformes</taxon>
        <taxon>Petromyzontidae</taxon>
        <taxon>Petromyzon</taxon>
    </lineage>
</organism>
<dbReference type="SMART" id="SM00184">
    <property type="entry name" value="RING"/>
    <property type="match status" value="1"/>
</dbReference>
<dbReference type="GO" id="GO:0005789">
    <property type="term" value="C:endoplasmic reticulum membrane"/>
    <property type="evidence" value="ECO:0007669"/>
    <property type="project" value="TreeGrafter"/>
</dbReference>
<dbReference type="KEGG" id="pmrn:116942064"/>
<evidence type="ECO:0000313" key="9">
    <source>
        <dbReference type="RefSeq" id="XP_032809510.1"/>
    </source>
</evidence>
<keyword evidence="1" id="KW-0479">Metal-binding</keyword>
<dbReference type="GO" id="GO:0008270">
    <property type="term" value="F:zinc ion binding"/>
    <property type="evidence" value="ECO:0007669"/>
    <property type="project" value="UniProtKB-KW"/>
</dbReference>
<keyword evidence="3" id="KW-0862">Zinc</keyword>
<evidence type="ECO:0000256" key="6">
    <source>
        <dbReference type="SAM" id="Phobius"/>
    </source>
</evidence>
<accession>A0AAJ7WTL8</accession>
<dbReference type="PANTHER" id="PTHR46717:SF1">
    <property type="entry name" value="E3 UBIQUITIN-PROTEIN LIGASE RNF180"/>
    <property type="match status" value="1"/>
</dbReference>
<dbReference type="PROSITE" id="PS50089">
    <property type="entry name" value="ZF_RING_2"/>
    <property type="match status" value="1"/>
</dbReference>
<dbReference type="InterPro" id="IPR013083">
    <property type="entry name" value="Znf_RING/FYVE/PHD"/>
</dbReference>
<dbReference type="InterPro" id="IPR033263">
    <property type="entry name" value="RNF180"/>
</dbReference>
<evidence type="ECO:0000256" key="2">
    <source>
        <dbReference type="ARBA" id="ARBA00022771"/>
    </source>
</evidence>
<sequence length="607" mass="68321">MLKSCCQWIIQDMRRHPVVQTAILRCWKCRRPLMDSSNLLSSHGEQLNPRDCEGKCEREDESSIWYINQENVPSWLTTEMDRGQWTKGKLHCPHCGGRLGSFNFVIPSRCLCGEYMVPAVQICKSRVDYEVTSPPNSIDVQSKPNFIRRDLCPAVKDPLTEPPQSLPSKTSLEACLQRSLCMPQTEQGKAERCTIEKILQASVPATGPPPAHVVRRHRKCFSLDLRNSGGSPPAVYSPLAYRRSRSATAVWGKREIGSSPCMSSLLAHFHREPADGERSAILEDDHENTHTRRTLSCSAMCGVTGSLRNRARNNDGDGMTLRRSDGGDGTVGSASGVAARMLFSDSSSGSGSESDCEDEAQPSGALERPRLPLEFQRNREFLEADVEERAQSEERSRMKRDGRNRRKGDRWLQKKQDTDRGKRAQCDGDTADESEGDAEMEGHTCAVCLDVYCSPYLCHPCRHVFCETCLRSLARDNPGSTPCPLCRVLIRRVTYQPALDDAAKLLFPRAYVARKRSDLRLHGPDWPLPGRQGGLRTIMASLRGASGRPGTQLRWHLPHAFRLDEDEEQSRGWLDMDRLIIYVYSINWLIGFVTFCCFCYLLFTSIF</sequence>
<dbReference type="GO" id="GO:0000209">
    <property type="term" value="P:protein polyubiquitination"/>
    <property type="evidence" value="ECO:0007669"/>
    <property type="project" value="InterPro"/>
</dbReference>
<dbReference type="InterPro" id="IPR018957">
    <property type="entry name" value="Znf_C3HC4_RING-type"/>
</dbReference>
<dbReference type="Proteomes" id="UP001318040">
    <property type="component" value="Chromosome 13"/>
</dbReference>
<feature type="region of interest" description="Disordered" evidence="5">
    <location>
        <begin position="308"/>
        <end position="372"/>
    </location>
</feature>
<dbReference type="Pfam" id="PF00097">
    <property type="entry name" value="zf-C3HC4"/>
    <property type="match status" value="1"/>
</dbReference>
<dbReference type="GO" id="GO:0061630">
    <property type="term" value="F:ubiquitin protein ligase activity"/>
    <property type="evidence" value="ECO:0007669"/>
    <property type="project" value="InterPro"/>
</dbReference>
<dbReference type="InterPro" id="IPR045790">
    <property type="entry name" value="RNF180_C"/>
</dbReference>
<name>A0AAJ7WTL8_PETMA</name>
<dbReference type="Gene3D" id="3.30.40.10">
    <property type="entry name" value="Zinc/RING finger domain, C3HC4 (zinc finger)"/>
    <property type="match status" value="1"/>
</dbReference>
<protein>
    <submittedName>
        <fullName evidence="9">E3 ubiquitin-protein ligase RNF180 isoform X1</fullName>
    </submittedName>
</protein>
<dbReference type="GO" id="GO:0042415">
    <property type="term" value="P:norepinephrine metabolic process"/>
    <property type="evidence" value="ECO:0007669"/>
    <property type="project" value="TreeGrafter"/>
</dbReference>
<dbReference type="GO" id="GO:0032436">
    <property type="term" value="P:positive regulation of proteasomal ubiquitin-dependent protein catabolic process"/>
    <property type="evidence" value="ECO:0007669"/>
    <property type="project" value="TreeGrafter"/>
</dbReference>
<gene>
    <name evidence="9" type="primary">RNF180</name>
</gene>
<keyword evidence="2 4" id="KW-0863">Zinc-finger</keyword>
<dbReference type="Pfam" id="PF19332">
    <property type="entry name" value="RNF180_C"/>
    <property type="match status" value="1"/>
</dbReference>
<dbReference type="AlphaFoldDB" id="A0AAJ7WTL8"/>
<evidence type="ECO:0000256" key="1">
    <source>
        <dbReference type="ARBA" id="ARBA00022723"/>
    </source>
</evidence>